<protein>
    <recommendedName>
        <fullName evidence="4">RING-type E3 ubiquitin transferase</fullName>
        <ecNumber evidence="4">2.3.2.27</ecNumber>
    </recommendedName>
</protein>
<dbReference type="InterPro" id="IPR039396">
    <property type="entry name" value="Deltex_C"/>
</dbReference>
<keyword evidence="7" id="KW-0863">Zinc-finger</keyword>
<evidence type="ECO:0000313" key="10">
    <source>
        <dbReference type="EMBL" id="KAG0259527.1"/>
    </source>
</evidence>
<organism evidence="10 11">
    <name type="scientific">Mortierella polycephala</name>
    <dbReference type="NCBI Taxonomy" id="41804"/>
    <lineage>
        <taxon>Eukaryota</taxon>
        <taxon>Fungi</taxon>
        <taxon>Fungi incertae sedis</taxon>
        <taxon>Mucoromycota</taxon>
        <taxon>Mortierellomycotina</taxon>
        <taxon>Mortierellomycetes</taxon>
        <taxon>Mortierellales</taxon>
        <taxon>Mortierellaceae</taxon>
        <taxon>Mortierella</taxon>
    </lineage>
</organism>
<dbReference type="Pfam" id="PF13639">
    <property type="entry name" value="zf-RING_2"/>
    <property type="match status" value="1"/>
</dbReference>
<dbReference type="InterPro" id="IPR001841">
    <property type="entry name" value="Znf_RING"/>
</dbReference>
<dbReference type="SUPFAM" id="SSF56399">
    <property type="entry name" value="ADP-ribosylation"/>
    <property type="match status" value="1"/>
</dbReference>
<comment type="similarity">
    <text evidence="3">Belongs to the Deltex family.</text>
</comment>
<dbReference type="Proteomes" id="UP000726737">
    <property type="component" value="Unassembled WGS sequence"/>
</dbReference>
<evidence type="ECO:0000256" key="3">
    <source>
        <dbReference type="ARBA" id="ARBA00009413"/>
    </source>
</evidence>
<dbReference type="CDD" id="cd16448">
    <property type="entry name" value="RING-H2"/>
    <property type="match status" value="1"/>
</dbReference>
<evidence type="ECO:0000256" key="8">
    <source>
        <dbReference type="SAM" id="MobiDB-lite"/>
    </source>
</evidence>
<dbReference type="GO" id="GO:0016567">
    <property type="term" value="P:protein ubiquitination"/>
    <property type="evidence" value="ECO:0007669"/>
    <property type="project" value="InterPro"/>
</dbReference>
<dbReference type="PANTHER" id="PTHR12622">
    <property type="entry name" value="DELTEX-RELATED"/>
    <property type="match status" value="1"/>
</dbReference>
<evidence type="ECO:0000256" key="5">
    <source>
        <dbReference type="ARBA" id="ARBA00022679"/>
    </source>
</evidence>
<dbReference type="PROSITE" id="PS50089">
    <property type="entry name" value="ZF_RING_2"/>
    <property type="match status" value="1"/>
</dbReference>
<feature type="region of interest" description="Disordered" evidence="8">
    <location>
        <begin position="81"/>
        <end position="106"/>
    </location>
</feature>
<dbReference type="SUPFAM" id="SSF57850">
    <property type="entry name" value="RING/U-box"/>
    <property type="match status" value="1"/>
</dbReference>
<dbReference type="Pfam" id="PF18102">
    <property type="entry name" value="DTC"/>
    <property type="match status" value="1"/>
</dbReference>
<dbReference type="GO" id="GO:0003950">
    <property type="term" value="F:NAD+ poly-ADP-ribosyltransferase activity"/>
    <property type="evidence" value="ECO:0007669"/>
    <property type="project" value="InterPro"/>
</dbReference>
<dbReference type="EC" id="2.3.2.27" evidence="4"/>
<evidence type="ECO:0000256" key="6">
    <source>
        <dbReference type="ARBA" id="ARBA00022723"/>
    </source>
</evidence>
<comment type="caution">
    <text evidence="10">The sequence shown here is derived from an EMBL/GenBank/DDBJ whole genome shotgun (WGS) entry which is preliminary data.</text>
</comment>
<name>A0A9P6Q468_9FUNG</name>
<keyword evidence="6" id="KW-0479">Metal-binding</keyword>
<dbReference type="Pfam" id="PF00644">
    <property type="entry name" value="PARP"/>
    <property type="match status" value="1"/>
</dbReference>
<evidence type="ECO:0000256" key="2">
    <source>
        <dbReference type="ARBA" id="ARBA00004906"/>
    </source>
</evidence>
<dbReference type="GO" id="GO:0008270">
    <property type="term" value="F:zinc ion binding"/>
    <property type="evidence" value="ECO:0007669"/>
    <property type="project" value="UniProtKB-KW"/>
</dbReference>
<dbReference type="GO" id="GO:0061630">
    <property type="term" value="F:ubiquitin protein ligase activity"/>
    <property type="evidence" value="ECO:0007669"/>
    <property type="project" value="UniProtKB-EC"/>
</dbReference>
<gene>
    <name evidence="10" type="ORF">BG011_002575</name>
</gene>
<evidence type="ECO:0000256" key="4">
    <source>
        <dbReference type="ARBA" id="ARBA00012483"/>
    </source>
</evidence>
<evidence type="ECO:0000256" key="1">
    <source>
        <dbReference type="ARBA" id="ARBA00000900"/>
    </source>
</evidence>
<dbReference type="InterPro" id="IPR039399">
    <property type="entry name" value="Deltex_C_sf"/>
</dbReference>
<dbReference type="AlphaFoldDB" id="A0A9P6Q468"/>
<dbReference type="EMBL" id="JAAAJA010000184">
    <property type="protein sequence ID" value="KAG0259527.1"/>
    <property type="molecule type" value="Genomic_DNA"/>
</dbReference>
<feature type="domain" description="RING-type" evidence="9">
    <location>
        <begin position="755"/>
        <end position="803"/>
    </location>
</feature>
<dbReference type="SMART" id="SM00184">
    <property type="entry name" value="RING"/>
    <property type="match status" value="1"/>
</dbReference>
<dbReference type="InterPro" id="IPR013083">
    <property type="entry name" value="Znf_RING/FYVE/PHD"/>
</dbReference>
<dbReference type="InterPro" id="IPR039398">
    <property type="entry name" value="Deltex_fam"/>
</dbReference>
<keyword evidence="11" id="KW-1185">Reference proteome</keyword>
<keyword evidence="7" id="KW-0862">Zinc</keyword>
<comment type="pathway">
    <text evidence="2">Protein modification; protein ubiquitination.</text>
</comment>
<comment type="catalytic activity">
    <reaction evidence="1">
        <text>S-ubiquitinyl-[E2 ubiquitin-conjugating enzyme]-L-cysteine + [acceptor protein]-L-lysine = [E2 ubiquitin-conjugating enzyme]-L-cysteine + N(6)-ubiquitinyl-[acceptor protein]-L-lysine.</text>
        <dbReference type="EC" id="2.3.2.27"/>
    </reaction>
</comment>
<reference evidence="10" key="1">
    <citation type="journal article" date="2020" name="Fungal Divers.">
        <title>Resolving the Mortierellaceae phylogeny through synthesis of multi-gene phylogenetics and phylogenomics.</title>
        <authorList>
            <person name="Vandepol N."/>
            <person name="Liber J."/>
            <person name="Desiro A."/>
            <person name="Na H."/>
            <person name="Kennedy M."/>
            <person name="Barry K."/>
            <person name="Grigoriev I.V."/>
            <person name="Miller A.N."/>
            <person name="O'Donnell K."/>
            <person name="Stajich J.E."/>
            <person name="Bonito G."/>
        </authorList>
    </citation>
    <scope>NUCLEOTIDE SEQUENCE</scope>
    <source>
        <strain evidence="10">KOD948</strain>
    </source>
</reference>
<evidence type="ECO:0000256" key="7">
    <source>
        <dbReference type="PROSITE-ProRule" id="PRU00175"/>
    </source>
</evidence>
<dbReference type="Gene3D" id="3.30.40.10">
    <property type="entry name" value="Zinc/RING finger domain, C3HC4 (zinc finger)"/>
    <property type="match status" value="1"/>
</dbReference>
<keyword evidence="5" id="KW-0808">Transferase</keyword>
<dbReference type="Gene3D" id="3.30.390.130">
    <property type="match status" value="1"/>
</dbReference>
<dbReference type="OrthoDB" id="8062037at2759"/>
<accession>A0A9P6Q468</accession>
<proteinExistence type="inferred from homology"/>
<dbReference type="Gene3D" id="3.90.228.10">
    <property type="match status" value="1"/>
</dbReference>
<evidence type="ECO:0000259" key="9">
    <source>
        <dbReference type="PROSITE" id="PS50089"/>
    </source>
</evidence>
<sequence>MADVVDEATEFLQLFLPVLVDDLPPQLIDLDPINHPQQFNATRKEFYDHTRVPDEYTIQGIQLLKNNTTHRRYVAEKYARLPAPQQPALQKSNDKHNKRANPPTAVPLLPRKKVKISDLLSTSESLPAFASLQTSTLFQDHILFHGTQKRNIPSILKNGLDPRLGHRPHRGAGVYFSDSIEKCMRYVDTQTSMEQEYSIIMCAVLLGNVFVEAREAQYRQPNKETFFPPEGFDSVVIENDYHEWVVYEKSQILPLCVIHFKASNCPRSYLRLSTATQRLASPENTVVKVSVPALVCSIPAGENAPPHRIPYPVERTWYTPDAAMASMLNTLFEIPIGTSRVMWTYVTGSRLVWMVNTDAGVVLGIMDGAIGALLCMAKNIGTLEAIQAQACQSFIDVRRVQQQTLDRNIDAIPNNSLLMQKLMDMDSEVGKRFQAVIDWQASLYPAVRDSKCKKLGAQYGRAAAKLKRAEEDLVQILPSLSPWSLEQAINASKALRERHRLRAQEAIHKMYCAQQEEALKSETKRQREWAQSMIMKEIQEINWEGGPPRRFIHRLGHVPMDFADRPLVFATIIQEINVDDLQVWPQVCVDRTQPRLNIMGVAKPDDKLQNPYHASVTSILARVSGPHLRGFHDPCHPLSWWDMIPMITTQLPTASSKFWPVDPRTRLFNRRFTKMTDYLEWIVQKDGPISGKKLSDSVDPWTLSALCGLSSRSGNVVFKRQLRKSEMDATTSEMFSDLVVNAQSIGWASVHDDECPICKEAMSMNNPVSTTVKIRSCKHCFHERCIEEWFRCDYGQFKCPICNVPCQSSRSDNGTGSRLRLGPMPDGSMGYTFDAHFSCYFVLFSIPPHTIPDPADPEHKTITVPRTTRSAIIPFTARLGPLIMIRLICAFYYGHIFRVGQSLTTGNDNVVVWNGIHMRTSFQGSYGFPAPDFERTCWEELNQKCIALGFETLILRASHSNKNNIDTIEEEEGCEMEGIQTGPIQSSEPGPGISPAIATQRLFAASQPMFFASH</sequence>
<dbReference type="InterPro" id="IPR012317">
    <property type="entry name" value="Poly(ADP-ribose)pol_cat_dom"/>
</dbReference>
<evidence type="ECO:0000313" key="11">
    <source>
        <dbReference type="Proteomes" id="UP000726737"/>
    </source>
</evidence>